<comment type="caution">
    <text evidence="1">The sequence shown here is derived from an EMBL/GenBank/DDBJ whole genome shotgun (WGS) entry which is preliminary data.</text>
</comment>
<dbReference type="RefSeq" id="WP_209807956.1">
    <property type="nucleotide sequence ID" value="NZ_JAGGKT010000001.1"/>
</dbReference>
<reference evidence="1 2" key="1">
    <citation type="submission" date="2021-03" db="EMBL/GenBank/DDBJ databases">
        <title>Genomic Encyclopedia of Type Strains, Phase IV (KMG-IV): sequencing the most valuable type-strain genomes for metagenomic binning, comparative biology and taxonomic classification.</title>
        <authorList>
            <person name="Goeker M."/>
        </authorList>
    </citation>
    <scope>NUCLEOTIDE SEQUENCE [LARGE SCALE GENOMIC DNA]</scope>
    <source>
        <strain evidence="1 2">DSM 24738</strain>
    </source>
</reference>
<evidence type="ECO:0000313" key="1">
    <source>
        <dbReference type="EMBL" id="MBP1930170.1"/>
    </source>
</evidence>
<evidence type="ECO:0000313" key="2">
    <source>
        <dbReference type="Proteomes" id="UP001519343"/>
    </source>
</evidence>
<dbReference type="Proteomes" id="UP001519343">
    <property type="component" value="Unassembled WGS sequence"/>
</dbReference>
<keyword evidence="2" id="KW-1185">Reference proteome</keyword>
<dbReference type="EMBL" id="JAGGKT010000001">
    <property type="protein sequence ID" value="MBP1930170.1"/>
    <property type="molecule type" value="Genomic_DNA"/>
</dbReference>
<protein>
    <submittedName>
        <fullName evidence="1">Uncharacterized protein</fullName>
    </submittedName>
</protein>
<sequence length="58" mass="6792">MNLDDIIYINSIPKLESELKAVQKNLFASQTDQDIISLILKEMLIRVRIKQIEQIIHN</sequence>
<gene>
    <name evidence="1" type="ORF">J2Z37_000157</name>
</gene>
<accession>A0ABS4GIT4</accession>
<name>A0ABS4GIT4_9BACL</name>
<proteinExistence type="predicted"/>
<organism evidence="1 2">
    <name type="scientific">Ammoniphilus resinae</name>
    <dbReference type="NCBI Taxonomy" id="861532"/>
    <lineage>
        <taxon>Bacteria</taxon>
        <taxon>Bacillati</taxon>
        <taxon>Bacillota</taxon>
        <taxon>Bacilli</taxon>
        <taxon>Bacillales</taxon>
        <taxon>Paenibacillaceae</taxon>
        <taxon>Aneurinibacillus group</taxon>
        <taxon>Ammoniphilus</taxon>
    </lineage>
</organism>